<evidence type="ECO:0000313" key="2">
    <source>
        <dbReference type="EMBL" id="GIF96633.1"/>
    </source>
</evidence>
<evidence type="ECO:0000313" key="3">
    <source>
        <dbReference type="Proteomes" id="UP000659904"/>
    </source>
</evidence>
<evidence type="ECO:0008006" key="4">
    <source>
        <dbReference type="Google" id="ProtNLM"/>
    </source>
</evidence>
<name>A0A8J3KGR9_9ACTN</name>
<sequence length="231" mass="23384">MRHLTMPVAALLAGVLLTACGPTGGAVGPSGSAAADTASPSAPAAWSIDATQSRAGGDAFTAQAEQQGYKKTETALTASFFLCLSGGARLPAGWTESFAATYAKHQGKDDFAIEVHIAVNDGTGSPAAELLATASSRCPSSQKVSGAQSVNQIIPRTGHNSWLGLGNASLGTFDTGDTWDGFVCLVSRGNALLLVSVLHFPGEGGSTRSRASAQTYLELISEALDKAGQGA</sequence>
<keyword evidence="3" id="KW-1185">Reference proteome</keyword>
<comment type="caution">
    <text evidence="2">The sequence shown here is derived from an EMBL/GenBank/DDBJ whole genome shotgun (WGS) entry which is preliminary data.</text>
</comment>
<feature type="chain" id="PRO_5038864191" description="PknH-like protein" evidence="1">
    <location>
        <begin position="26"/>
        <end position="231"/>
    </location>
</feature>
<dbReference type="AlphaFoldDB" id="A0A8J3KGR9"/>
<dbReference type="PROSITE" id="PS51257">
    <property type="entry name" value="PROKAR_LIPOPROTEIN"/>
    <property type="match status" value="1"/>
</dbReference>
<feature type="signal peptide" evidence="1">
    <location>
        <begin position="1"/>
        <end position="25"/>
    </location>
</feature>
<protein>
    <recommendedName>
        <fullName evidence="4">PknH-like protein</fullName>
    </recommendedName>
</protein>
<organism evidence="2 3">
    <name type="scientific">Catellatospora citrea</name>
    <dbReference type="NCBI Taxonomy" id="53366"/>
    <lineage>
        <taxon>Bacteria</taxon>
        <taxon>Bacillati</taxon>
        <taxon>Actinomycetota</taxon>
        <taxon>Actinomycetes</taxon>
        <taxon>Micromonosporales</taxon>
        <taxon>Micromonosporaceae</taxon>
        <taxon>Catellatospora</taxon>
    </lineage>
</organism>
<dbReference type="Proteomes" id="UP000659904">
    <property type="component" value="Unassembled WGS sequence"/>
</dbReference>
<dbReference type="EMBL" id="BONH01000005">
    <property type="protein sequence ID" value="GIF96633.1"/>
    <property type="molecule type" value="Genomic_DNA"/>
</dbReference>
<evidence type="ECO:0000256" key="1">
    <source>
        <dbReference type="SAM" id="SignalP"/>
    </source>
</evidence>
<dbReference type="RefSeq" id="WP_120319574.1">
    <property type="nucleotide sequence ID" value="NZ_BONH01000005.1"/>
</dbReference>
<keyword evidence="1" id="KW-0732">Signal</keyword>
<accession>A0A8J3KGR9</accession>
<reference evidence="2 3" key="1">
    <citation type="submission" date="2021-01" db="EMBL/GenBank/DDBJ databases">
        <title>Whole genome shotgun sequence of Catellatospora citrea NBRC 14495.</title>
        <authorList>
            <person name="Komaki H."/>
            <person name="Tamura T."/>
        </authorList>
    </citation>
    <scope>NUCLEOTIDE SEQUENCE [LARGE SCALE GENOMIC DNA]</scope>
    <source>
        <strain evidence="2 3">NBRC 14495</strain>
    </source>
</reference>
<gene>
    <name evidence="2" type="ORF">Cci01nite_17270</name>
</gene>
<proteinExistence type="predicted"/>